<feature type="transmembrane region" description="Helical" evidence="1">
    <location>
        <begin position="21"/>
        <end position="42"/>
    </location>
</feature>
<organism evidence="2 3">
    <name type="scientific">Hyphobacterium lacteum</name>
    <dbReference type="NCBI Taxonomy" id="3116575"/>
    <lineage>
        <taxon>Bacteria</taxon>
        <taxon>Pseudomonadati</taxon>
        <taxon>Pseudomonadota</taxon>
        <taxon>Alphaproteobacteria</taxon>
        <taxon>Maricaulales</taxon>
        <taxon>Maricaulaceae</taxon>
        <taxon>Hyphobacterium</taxon>
    </lineage>
</organism>
<feature type="transmembrane region" description="Helical" evidence="1">
    <location>
        <begin position="194"/>
        <end position="212"/>
    </location>
</feature>
<comment type="caution">
    <text evidence="2">The sequence shown here is derived from an EMBL/GenBank/DDBJ whole genome shotgun (WGS) entry which is preliminary data.</text>
</comment>
<name>A0ABU7LMS4_9PROT</name>
<feature type="transmembrane region" description="Helical" evidence="1">
    <location>
        <begin position="48"/>
        <end position="68"/>
    </location>
</feature>
<feature type="transmembrane region" description="Helical" evidence="1">
    <location>
        <begin position="80"/>
        <end position="108"/>
    </location>
</feature>
<dbReference type="RefSeq" id="WP_330197840.1">
    <property type="nucleotide sequence ID" value="NZ_JAZDRP010000001.1"/>
</dbReference>
<proteinExistence type="predicted"/>
<sequence length="283" mass="29722">MSHRIHKFSSLSRPLEPQYPTNLAVIILLPAIAIGLFAWLAIGGAGMAAAASSAILGMLAAFVGWALGREMDPDHNATAFIAMALTVLAAGLGYDFDVLSAAALLFAVRIVNRTVGPQARTGDIVMLFLFNLGALFIDGAWWMPFISAAALAIDEVFERSNLPQRITMLMLVLIGAQALLVGEQADLSAHETLIRGWIVTVVVITILVAANIPGTTEIRARMDAVDAPCQARRVQAGMAILLAGGLASLLGGQQGLTEAVAVWAVLAASLVGRNISLEKSDEA</sequence>
<accession>A0ABU7LMS4</accession>
<feature type="transmembrane region" description="Helical" evidence="1">
    <location>
        <begin position="128"/>
        <end position="153"/>
    </location>
</feature>
<keyword evidence="1" id="KW-1133">Transmembrane helix</keyword>
<protein>
    <submittedName>
        <fullName evidence="2">Uncharacterized protein</fullName>
    </submittedName>
</protein>
<dbReference type="EMBL" id="JAZDRP010000001">
    <property type="protein sequence ID" value="MEE2525177.1"/>
    <property type="molecule type" value="Genomic_DNA"/>
</dbReference>
<gene>
    <name evidence="2" type="ORF">V0U79_02285</name>
</gene>
<keyword evidence="3" id="KW-1185">Reference proteome</keyword>
<keyword evidence="1" id="KW-0812">Transmembrane</keyword>
<evidence type="ECO:0000313" key="3">
    <source>
        <dbReference type="Proteomes" id="UP001354971"/>
    </source>
</evidence>
<dbReference type="Proteomes" id="UP001354971">
    <property type="component" value="Unassembled WGS sequence"/>
</dbReference>
<evidence type="ECO:0000313" key="2">
    <source>
        <dbReference type="EMBL" id="MEE2525177.1"/>
    </source>
</evidence>
<keyword evidence="1" id="KW-0472">Membrane</keyword>
<evidence type="ECO:0000256" key="1">
    <source>
        <dbReference type="SAM" id="Phobius"/>
    </source>
</evidence>
<reference evidence="2 3" key="1">
    <citation type="submission" date="2024-01" db="EMBL/GenBank/DDBJ databases">
        <title>Hyphobacterium bacterium isolated from marine sediment.</title>
        <authorList>
            <person name="Zhao S."/>
        </authorList>
    </citation>
    <scope>NUCLEOTIDE SEQUENCE [LARGE SCALE GENOMIC DNA]</scope>
    <source>
        <strain evidence="3">HN65</strain>
    </source>
</reference>